<evidence type="ECO:0000256" key="1">
    <source>
        <dbReference type="ARBA" id="ARBA00004245"/>
    </source>
</evidence>
<reference evidence="7" key="2">
    <citation type="submission" date="2017-05" db="UniProtKB">
        <authorList>
            <consortium name="EnsemblMetazoa"/>
        </authorList>
    </citation>
    <scope>IDENTIFICATION</scope>
</reference>
<accession>A0A1X7VGY7</accession>
<dbReference type="InterPro" id="IPR004000">
    <property type="entry name" value="Actin"/>
</dbReference>
<evidence type="ECO:0000256" key="5">
    <source>
        <dbReference type="ARBA" id="ARBA00023212"/>
    </source>
</evidence>
<gene>
    <name evidence="7" type="primary">100637158</name>
</gene>
<dbReference type="OrthoDB" id="9922428at2759"/>
<dbReference type="InterPro" id="IPR043129">
    <property type="entry name" value="ATPase_NBD"/>
</dbReference>
<dbReference type="InParanoid" id="A0A1X7VGY7"/>
<dbReference type="AlphaFoldDB" id="A0A1X7VGY7"/>
<dbReference type="PROSITE" id="PS01132">
    <property type="entry name" value="ACTINS_ACT_LIKE"/>
    <property type="match status" value="1"/>
</dbReference>
<evidence type="ECO:0000313" key="8">
    <source>
        <dbReference type="Proteomes" id="UP000007879"/>
    </source>
</evidence>
<evidence type="ECO:0000313" key="7">
    <source>
        <dbReference type="EnsemblMetazoa" id="Aqu2.1.39223_001"/>
    </source>
</evidence>
<comment type="subcellular location">
    <subcellularLocation>
        <location evidence="1">Cytoplasm</location>
        <location evidence="1">Cytoskeleton</location>
    </subcellularLocation>
</comment>
<reference evidence="8" key="1">
    <citation type="journal article" date="2010" name="Nature">
        <title>The Amphimedon queenslandica genome and the evolution of animal complexity.</title>
        <authorList>
            <person name="Srivastava M."/>
            <person name="Simakov O."/>
            <person name="Chapman J."/>
            <person name="Fahey B."/>
            <person name="Gauthier M.E."/>
            <person name="Mitros T."/>
            <person name="Richards G.S."/>
            <person name="Conaco C."/>
            <person name="Dacre M."/>
            <person name="Hellsten U."/>
            <person name="Larroux C."/>
            <person name="Putnam N.H."/>
            <person name="Stanke M."/>
            <person name="Adamska M."/>
            <person name="Darling A."/>
            <person name="Degnan S.M."/>
            <person name="Oakley T.H."/>
            <person name="Plachetzki D.C."/>
            <person name="Zhai Y."/>
            <person name="Adamski M."/>
            <person name="Calcino A."/>
            <person name="Cummins S.F."/>
            <person name="Goodstein D.M."/>
            <person name="Harris C."/>
            <person name="Jackson D.J."/>
            <person name="Leys S.P."/>
            <person name="Shu S."/>
            <person name="Woodcroft B.J."/>
            <person name="Vervoort M."/>
            <person name="Kosik K.S."/>
            <person name="Manning G."/>
            <person name="Degnan B.M."/>
            <person name="Rokhsar D.S."/>
        </authorList>
    </citation>
    <scope>NUCLEOTIDE SEQUENCE [LARGE SCALE GENOMIC DNA]</scope>
</reference>
<dbReference type="PANTHER" id="PTHR11937">
    <property type="entry name" value="ACTIN"/>
    <property type="match status" value="1"/>
</dbReference>
<dbReference type="EnsemblMetazoa" id="Aqu2.1.39223_001">
    <property type="protein sequence ID" value="Aqu2.1.39223_001"/>
    <property type="gene ID" value="Aqu2.1.39223"/>
</dbReference>
<dbReference type="FunFam" id="3.90.640.10:FF:000007">
    <property type="entry name" value="Actin like 7B"/>
    <property type="match status" value="1"/>
</dbReference>
<dbReference type="PRINTS" id="PR00190">
    <property type="entry name" value="ACTIN"/>
</dbReference>
<dbReference type="eggNOG" id="KOG0676">
    <property type="taxonomic scope" value="Eukaryota"/>
</dbReference>
<dbReference type="InterPro" id="IPR020902">
    <property type="entry name" value="Actin/actin-like_CS"/>
</dbReference>
<keyword evidence="4" id="KW-0067">ATP-binding</keyword>
<dbReference type="EnsemblMetazoa" id="XM_003384328.3">
    <property type="protein sequence ID" value="XP_003384376.1"/>
    <property type="gene ID" value="LOC100637158"/>
</dbReference>
<protein>
    <recommendedName>
        <fullName evidence="9">Actin</fullName>
    </recommendedName>
</protein>
<dbReference type="Proteomes" id="UP000007879">
    <property type="component" value="Unassembled WGS sequence"/>
</dbReference>
<proteinExistence type="inferred from homology"/>
<keyword evidence="5" id="KW-0206">Cytoskeleton</keyword>
<dbReference type="FunFam" id="3.30.420.40:FF:000148">
    <property type="entry name" value="Actin, alpha skeletal muscle"/>
    <property type="match status" value="1"/>
</dbReference>
<evidence type="ECO:0000256" key="2">
    <source>
        <dbReference type="ARBA" id="ARBA00022490"/>
    </source>
</evidence>
<sequence length="368" mass="41033">METSAIVIDNGTRSIKVGFSGDDNPRAVLPSAVGISKQSKSAGEQVGEEPLKRRDLYDIKFPIERGIIKDWDNMEKIWHCALYNELRIPPDEHPVLLTEPPLNPRANREKIAQIMFETFSVPATYISLQPLLSLISAGRTNGIVLDSGEGVTSIVPICEGVALPHAILRLHLSGCDLTDYLLRLMTERGYYLETPSEKEMAPDIKEKLCYAAISPDEESAKSEQELEKNYELPDGRQITLGSERFRCAEALFQPSLVGLPYSGFHQSILNSINKCDMAVRRDLYGNIVVSGGNTLLTGFTDRLEKELFLISPSTVNIEMVCPPERKFSVWAGGSLLSSLSSFQDMWILKEEYEERGPSIVHKKCSHSN</sequence>
<evidence type="ECO:0000256" key="3">
    <source>
        <dbReference type="ARBA" id="ARBA00022741"/>
    </source>
</evidence>
<dbReference type="OMA" id="CALYNEL"/>
<comment type="similarity">
    <text evidence="6">Belongs to the actin family.</text>
</comment>
<evidence type="ECO:0000256" key="6">
    <source>
        <dbReference type="RuleBase" id="RU000487"/>
    </source>
</evidence>
<dbReference type="CDD" id="cd13397">
    <property type="entry name" value="ASKHA_NBD_actin_Arp-T1-3"/>
    <property type="match status" value="1"/>
</dbReference>
<dbReference type="Pfam" id="PF00022">
    <property type="entry name" value="Actin"/>
    <property type="match status" value="1"/>
</dbReference>
<name>A0A1X7VGY7_AMPQE</name>
<dbReference type="GO" id="GO:0005856">
    <property type="term" value="C:cytoskeleton"/>
    <property type="evidence" value="ECO:0007669"/>
    <property type="project" value="UniProtKB-SubCell"/>
</dbReference>
<evidence type="ECO:0000256" key="4">
    <source>
        <dbReference type="ARBA" id="ARBA00022840"/>
    </source>
</evidence>
<evidence type="ECO:0008006" key="9">
    <source>
        <dbReference type="Google" id="ProtNLM"/>
    </source>
</evidence>
<dbReference type="GO" id="GO:0005524">
    <property type="term" value="F:ATP binding"/>
    <property type="evidence" value="ECO:0007669"/>
    <property type="project" value="UniProtKB-KW"/>
</dbReference>
<dbReference type="SMART" id="SM00268">
    <property type="entry name" value="ACTIN"/>
    <property type="match status" value="1"/>
</dbReference>
<dbReference type="Gene3D" id="3.30.420.40">
    <property type="match status" value="2"/>
</dbReference>
<keyword evidence="3" id="KW-0547">Nucleotide-binding</keyword>
<keyword evidence="8" id="KW-1185">Reference proteome</keyword>
<dbReference type="STRING" id="400682.A0A1X7VGY7"/>
<organism evidence="7">
    <name type="scientific">Amphimedon queenslandica</name>
    <name type="common">Sponge</name>
    <dbReference type="NCBI Taxonomy" id="400682"/>
    <lineage>
        <taxon>Eukaryota</taxon>
        <taxon>Metazoa</taxon>
        <taxon>Porifera</taxon>
        <taxon>Demospongiae</taxon>
        <taxon>Heteroscleromorpha</taxon>
        <taxon>Haplosclerida</taxon>
        <taxon>Niphatidae</taxon>
        <taxon>Amphimedon</taxon>
    </lineage>
</organism>
<dbReference type="Gene3D" id="3.90.640.10">
    <property type="entry name" value="Actin, Chain A, domain 4"/>
    <property type="match status" value="1"/>
</dbReference>
<dbReference type="SUPFAM" id="SSF53067">
    <property type="entry name" value="Actin-like ATPase domain"/>
    <property type="match status" value="2"/>
</dbReference>
<keyword evidence="2" id="KW-0963">Cytoplasm</keyword>
<dbReference type="FunCoup" id="A0A1X7VGY7">
    <property type="interactions" value="1126"/>
</dbReference>
<dbReference type="KEGG" id="aqu:100637158"/>